<dbReference type="InterPro" id="IPR001789">
    <property type="entry name" value="Sig_transdc_resp-reg_receiver"/>
</dbReference>
<gene>
    <name evidence="6" type="ORF">GCM10009754_60130</name>
</gene>
<sequence length="233" mass="25754">MSPKAEGSTVLVVDDEPQIVRALRINLSARGYRVITAHDGAAALRAVAETKPDVVVLDLGLPDMDGNEVIEGLRGWTPVPIIVLSARGDSSDKVKALDAGADDYVTKPFGMDELLARLRAAVRRSATVKPGDADAVVETEAFTIDLAAKKVRRDGTEVHLTKTEWGVLELLVRNRGRLVAQKQLLHDVWGPSYETESHYLRVYLAQLRRKLEREPSRPRHLLTEPGMGYRFEA</sequence>
<feature type="modified residue" description="4-aspartylphosphate" evidence="2">
    <location>
        <position position="58"/>
    </location>
</feature>
<protein>
    <submittedName>
        <fullName evidence="6">Response regulator</fullName>
    </submittedName>
</protein>
<evidence type="ECO:0000256" key="2">
    <source>
        <dbReference type="PROSITE-ProRule" id="PRU00169"/>
    </source>
</evidence>
<keyword evidence="2" id="KW-0597">Phosphoprotein</keyword>
<name>A0ABN2RWZ7_9PSEU</name>
<dbReference type="InterPro" id="IPR001867">
    <property type="entry name" value="OmpR/PhoB-type_DNA-bd"/>
</dbReference>
<dbReference type="Gene3D" id="3.40.50.2300">
    <property type="match status" value="1"/>
</dbReference>
<dbReference type="PANTHER" id="PTHR48111">
    <property type="entry name" value="REGULATOR OF RPOS"/>
    <property type="match status" value="1"/>
</dbReference>
<organism evidence="6 7">
    <name type="scientific">Amycolatopsis minnesotensis</name>
    <dbReference type="NCBI Taxonomy" id="337894"/>
    <lineage>
        <taxon>Bacteria</taxon>
        <taxon>Bacillati</taxon>
        <taxon>Actinomycetota</taxon>
        <taxon>Actinomycetes</taxon>
        <taxon>Pseudonocardiales</taxon>
        <taxon>Pseudonocardiaceae</taxon>
        <taxon>Amycolatopsis</taxon>
    </lineage>
</organism>
<dbReference type="PANTHER" id="PTHR48111:SF50">
    <property type="entry name" value="KDP OPERON TRANSCRIPTIONAL REGULATORY PROTEIN KDPE"/>
    <property type="match status" value="1"/>
</dbReference>
<dbReference type="RefSeq" id="WP_344426336.1">
    <property type="nucleotide sequence ID" value="NZ_BAAANN010000028.1"/>
</dbReference>
<keyword evidence="1 3" id="KW-0238">DNA-binding</keyword>
<feature type="domain" description="OmpR/PhoB-type" evidence="5">
    <location>
        <begin position="134"/>
        <end position="233"/>
    </location>
</feature>
<dbReference type="SMART" id="SM00448">
    <property type="entry name" value="REC"/>
    <property type="match status" value="1"/>
</dbReference>
<evidence type="ECO:0000313" key="7">
    <source>
        <dbReference type="Proteomes" id="UP001501116"/>
    </source>
</evidence>
<dbReference type="Proteomes" id="UP001501116">
    <property type="component" value="Unassembled WGS sequence"/>
</dbReference>
<feature type="DNA-binding region" description="OmpR/PhoB-type" evidence="3">
    <location>
        <begin position="134"/>
        <end position="233"/>
    </location>
</feature>
<reference evidence="6 7" key="1">
    <citation type="journal article" date="2019" name="Int. J. Syst. Evol. Microbiol.">
        <title>The Global Catalogue of Microorganisms (GCM) 10K type strain sequencing project: providing services to taxonomists for standard genome sequencing and annotation.</title>
        <authorList>
            <consortium name="The Broad Institute Genomics Platform"/>
            <consortium name="The Broad Institute Genome Sequencing Center for Infectious Disease"/>
            <person name="Wu L."/>
            <person name="Ma J."/>
        </authorList>
    </citation>
    <scope>NUCLEOTIDE SEQUENCE [LARGE SCALE GENOMIC DNA]</scope>
    <source>
        <strain evidence="6 7">JCM 14545</strain>
    </source>
</reference>
<dbReference type="Gene3D" id="1.10.10.10">
    <property type="entry name" value="Winged helix-like DNA-binding domain superfamily/Winged helix DNA-binding domain"/>
    <property type="match status" value="1"/>
</dbReference>
<dbReference type="Pfam" id="PF00486">
    <property type="entry name" value="Trans_reg_C"/>
    <property type="match status" value="1"/>
</dbReference>
<dbReference type="Gene3D" id="6.10.250.690">
    <property type="match status" value="1"/>
</dbReference>
<dbReference type="SUPFAM" id="SSF52172">
    <property type="entry name" value="CheY-like"/>
    <property type="match status" value="1"/>
</dbReference>
<proteinExistence type="predicted"/>
<dbReference type="CDD" id="cd17620">
    <property type="entry name" value="REC_OmpR_KdpE-like"/>
    <property type="match status" value="1"/>
</dbReference>
<comment type="caution">
    <text evidence="6">The sequence shown here is derived from an EMBL/GenBank/DDBJ whole genome shotgun (WGS) entry which is preliminary data.</text>
</comment>
<dbReference type="InterPro" id="IPR011006">
    <property type="entry name" value="CheY-like_superfamily"/>
</dbReference>
<keyword evidence="7" id="KW-1185">Reference proteome</keyword>
<dbReference type="InterPro" id="IPR036388">
    <property type="entry name" value="WH-like_DNA-bd_sf"/>
</dbReference>
<dbReference type="EMBL" id="BAAANN010000028">
    <property type="protein sequence ID" value="GAA1976461.1"/>
    <property type="molecule type" value="Genomic_DNA"/>
</dbReference>
<dbReference type="PROSITE" id="PS51755">
    <property type="entry name" value="OMPR_PHOB"/>
    <property type="match status" value="1"/>
</dbReference>
<feature type="domain" description="Response regulatory" evidence="4">
    <location>
        <begin position="9"/>
        <end position="122"/>
    </location>
</feature>
<evidence type="ECO:0000259" key="5">
    <source>
        <dbReference type="PROSITE" id="PS51755"/>
    </source>
</evidence>
<dbReference type="Pfam" id="PF00072">
    <property type="entry name" value="Response_reg"/>
    <property type="match status" value="1"/>
</dbReference>
<dbReference type="PROSITE" id="PS50110">
    <property type="entry name" value="RESPONSE_REGULATORY"/>
    <property type="match status" value="1"/>
</dbReference>
<accession>A0ABN2RWZ7</accession>
<dbReference type="CDD" id="cd00383">
    <property type="entry name" value="trans_reg_C"/>
    <property type="match status" value="1"/>
</dbReference>
<evidence type="ECO:0000256" key="3">
    <source>
        <dbReference type="PROSITE-ProRule" id="PRU01091"/>
    </source>
</evidence>
<dbReference type="SMART" id="SM00862">
    <property type="entry name" value="Trans_reg_C"/>
    <property type="match status" value="1"/>
</dbReference>
<evidence type="ECO:0000313" key="6">
    <source>
        <dbReference type="EMBL" id="GAA1976461.1"/>
    </source>
</evidence>
<evidence type="ECO:0000259" key="4">
    <source>
        <dbReference type="PROSITE" id="PS50110"/>
    </source>
</evidence>
<dbReference type="InterPro" id="IPR039420">
    <property type="entry name" value="WalR-like"/>
</dbReference>
<evidence type="ECO:0000256" key="1">
    <source>
        <dbReference type="ARBA" id="ARBA00023125"/>
    </source>
</evidence>